<proteinExistence type="predicted"/>
<accession>A0ABS6XZD5</accession>
<keyword evidence="3" id="KW-1185">Reference proteome</keyword>
<dbReference type="Pfam" id="PF01582">
    <property type="entry name" value="TIR"/>
    <property type="match status" value="1"/>
</dbReference>
<reference evidence="2 3" key="1">
    <citation type="submission" date="2021-07" db="EMBL/GenBank/DDBJ databases">
        <title>Flavobacterium sp. nov. isolated from sediment on the Taihu Lake.</title>
        <authorList>
            <person name="Qu J.-H."/>
        </authorList>
    </citation>
    <scope>NUCLEOTIDE SEQUENCE [LARGE SCALE GENOMIC DNA]</scope>
    <source>
        <strain evidence="2 3">NAS39</strain>
    </source>
</reference>
<name>A0ABS6XZD5_9FLAO</name>
<evidence type="ECO:0000259" key="1">
    <source>
        <dbReference type="Pfam" id="PF01582"/>
    </source>
</evidence>
<sequence>MTTEIENAYTTIARQITSPVGQCVLILGPELVINKDGIGYKNYFRDILPKKSKYFDSENLFYFYDQSDCFTVKDKVIKYYEEVGDPALIEMISRIPFPLIINVNPDKAINKIYKNKGIPFAEGHFTKDSKTEFNSLIPIPSKEIPVIYNIFGTIDVEQSLILTHKKLYQTIEFLLPKKSLPDNIELFLNETANSFIFLGFKFDSWQYQLLCHKLIIKSQEDVKTNISSIDIIENENVSIIMNNSFDMKFTSQNPMQCIQNIIRNIESIQKDKNIQYLRPKNPNGAYSTFISYARKDDSNIERENIVNYIEKQFNTNNQNNIYQLFRDRNDLKYGDSIDSFMTHIGVGKTVIRVISHKYLTSIFCMIEAYRMQTYMDNDKRIYTIVMDDADIHSKDSIKKYKDYWFNECQTILNDPTKLGNGNYDDYVKIYRFIDTFIAEIKDQVHLQLAYTDVNKKNDLIAPSEYTINDTKKPEFEQFLSNVFSKMQEQ</sequence>
<dbReference type="EMBL" id="JAHWYN010000017">
    <property type="protein sequence ID" value="MBW4362053.1"/>
    <property type="molecule type" value="Genomic_DNA"/>
</dbReference>
<dbReference type="RefSeq" id="WP_219318542.1">
    <property type="nucleotide sequence ID" value="NZ_JAHWYN010000017.1"/>
</dbReference>
<evidence type="ECO:0000313" key="2">
    <source>
        <dbReference type="EMBL" id="MBW4362053.1"/>
    </source>
</evidence>
<dbReference type="Proteomes" id="UP000812031">
    <property type="component" value="Unassembled WGS sequence"/>
</dbReference>
<protein>
    <submittedName>
        <fullName evidence="2">SIR2 family protein</fullName>
    </submittedName>
</protein>
<comment type="caution">
    <text evidence="2">The sequence shown here is derived from an EMBL/GenBank/DDBJ whole genome shotgun (WGS) entry which is preliminary data.</text>
</comment>
<gene>
    <name evidence="2" type="ORF">KZH69_16305</name>
</gene>
<dbReference type="InterPro" id="IPR000157">
    <property type="entry name" value="TIR_dom"/>
</dbReference>
<dbReference type="Pfam" id="PF13289">
    <property type="entry name" value="SIR2_2"/>
    <property type="match status" value="1"/>
</dbReference>
<feature type="domain" description="TIR" evidence="1">
    <location>
        <begin position="286"/>
        <end position="381"/>
    </location>
</feature>
<evidence type="ECO:0000313" key="3">
    <source>
        <dbReference type="Proteomes" id="UP000812031"/>
    </source>
</evidence>
<organism evidence="2 3">
    <name type="scientific">Flavobacterium taihuense</name>
    <dbReference type="NCBI Taxonomy" id="2857508"/>
    <lineage>
        <taxon>Bacteria</taxon>
        <taxon>Pseudomonadati</taxon>
        <taxon>Bacteroidota</taxon>
        <taxon>Flavobacteriia</taxon>
        <taxon>Flavobacteriales</taxon>
        <taxon>Flavobacteriaceae</taxon>
        <taxon>Flavobacterium</taxon>
    </lineage>
</organism>